<dbReference type="GO" id="GO:0008270">
    <property type="term" value="F:zinc ion binding"/>
    <property type="evidence" value="ECO:0007669"/>
    <property type="project" value="UniProtKB-KW"/>
</dbReference>
<keyword evidence="5" id="KW-1185">Reference proteome</keyword>
<feature type="non-terminal residue" evidence="4">
    <location>
        <position position="491"/>
    </location>
</feature>
<protein>
    <recommendedName>
        <fullName evidence="3">SWIM-type domain-containing protein</fullName>
    </recommendedName>
</protein>
<keyword evidence="1" id="KW-0862">Zinc</keyword>
<dbReference type="STRING" id="436010.A0A166L4X3"/>
<dbReference type="PANTHER" id="PTHR33977">
    <property type="entry name" value="ZINC ION BINDING PROTEIN"/>
    <property type="match status" value="1"/>
</dbReference>
<reference evidence="4 5" key="1">
    <citation type="journal article" date="2016" name="Mol. Biol. Evol.">
        <title>Comparative Genomics of Early-Diverging Mushroom-Forming Fungi Provides Insights into the Origins of Lignocellulose Decay Capabilities.</title>
        <authorList>
            <person name="Nagy L.G."/>
            <person name="Riley R."/>
            <person name="Tritt A."/>
            <person name="Adam C."/>
            <person name="Daum C."/>
            <person name="Floudas D."/>
            <person name="Sun H."/>
            <person name="Yadav J.S."/>
            <person name="Pangilinan J."/>
            <person name="Larsson K.H."/>
            <person name="Matsuura K."/>
            <person name="Barry K."/>
            <person name="Labutti K."/>
            <person name="Kuo R."/>
            <person name="Ohm R.A."/>
            <person name="Bhattacharya S.S."/>
            <person name="Shirouzu T."/>
            <person name="Yoshinaga Y."/>
            <person name="Martin F.M."/>
            <person name="Grigoriev I.V."/>
            <person name="Hibbett D.S."/>
        </authorList>
    </citation>
    <scope>NUCLEOTIDE SEQUENCE [LARGE SCALE GENOMIC DNA]</scope>
    <source>
        <strain evidence="4 5">CBS 109695</strain>
    </source>
</reference>
<evidence type="ECO:0000256" key="1">
    <source>
        <dbReference type="PROSITE-ProRule" id="PRU00325"/>
    </source>
</evidence>
<keyword evidence="1" id="KW-0863">Zinc-finger</keyword>
<dbReference type="Pfam" id="PF10551">
    <property type="entry name" value="MULE"/>
    <property type="match status" value="1"/>
</dbReference>
<keyword evidence="1" id="KW-0479">Metal-binding</keyword>
<dbReference type="Proteomes" id="UP000076532">
    <property type="component" value="Unassembled WGS sequence"/>
</dbReference>
<dbReference type="PROSITE" id="PS50966">
    <property type="entry name" value="ZF_SWIM"/>
    <property type="match status" value="1"/>
</dbReference>
<sequence>LTVKCYAGISKVLGMYNDQHIHPTGHENARFTRLAHDTRIKIAEQLRLGVSHKRIVSNLSISSSTKPNSIISCPIFRETTPSRDNFITSQDIRRIERGIEAETVCLHPDDGKSSLQWVDRMRAAGELLGFKGCPVAWMISTSATEVTIDYFLQTFKDANPGINPSRFMTDFDWAQINSIRRQYPNAQIYICWWHVLHAWQQRFTTQHHPELWGLLKGWIRLTTDEEFSDCWAKIQALAPKSFLKYIEVYWLPWRAMWSAIARVGRSIFEQSDTNMLVEAYVVPYFHAKHYRQLWGFEGPDLEGKRRDTINKLAQSIPPEHVEEVDEEGQYLVCSQSSPGHKYTVDIDDYTCDCDSYPLIDFCKHLAAVQLHFFEGVEVRDLASLFIPTKPSADPLTASRQPLREPSTTPPPVISDISDRLQRLAIRYLASPPSILSDCLRRLDTLLDRALAECGQSQVLPAPQRIVPNQHSWPETAATMIGAVKNKRKSKH</sequence>
<feature type="domain" description="SWIM-type" evidence="3">
    <location>
        <begin position="342"/>
        <end position="373"/>
    </location>
</feature>
<feature type="non-terminal residue" evidence="4">
    <location>
        <position position="1"/>
    </location>
</feature>
<dbReference type="InterPro" id="IPR018289">
    <property type="entry name" value="MULE_transposase_dom"/>
</dbReference>
<dbReference type="AlphaFoldDB" id="A0A166L4X3"/>
<evidence type="ECO:0000256" key="2">
    <source>
        <dbReference type="SAM" id="MobiDB-lite"/>
    </source>
</evidence>
<gene>
    <name evidence="4" type="ORF">FIBSPDRAFT_657372</name>
</gene>
<evidence type="ECO:0000313" key="4">
    <source>
        <dbReference type="EMBL" id="KZP22578.1"/>
    </source>
</evidence>
<dbReference type="PANTHER" id="PTHR33977:SF1">
    <property type="entry name" value="ZINC ION BINDING PROTEIN"/>
    <property type="match status" value="1"/>
</dbReference>
<dbReference type="EMBL" id="KV417538">
    <property type="protein sequence ID" value="KZP22578.1"/>
    <property type="molecule type" value="Genomic_DNA"/>
</dbReference>
<dbReference type="InterPro" id="IPR007527">
    <property type="entry name" value="Znf_SWIM"/>
</dbReference>
<dbReference type="OrthoDB" id="1886636at2759"/>
<proteinExistence type="predicted"/>
<feature type="region of interest" description="Disordered" evidence="2">
    <location>
        <begin position="392"/>
        <end position="413"/>
    </location>
</feature>
<evidence type="ECO:0000259" key="3">
    <source>
        <dbReference type="PROSITE" id="PS50966"/>
    </source>
</evidence>
<accession>A0A166L4X3</accession>
<organism evidence="4 5">
    <name type="scientific">Athelia psychrophila</name>
    <dbReference type="NCBI Taxonomy" id="1759441"/>
    <lineage>
        <taxon>Eukaryota</taxon>
        <taxon>Fungi</taxon>
        <taxon>Dikarya</taxon>
        <taxon>Basidiomycota</taxon>
        <taxon>Agaricomycotina</taxon>
        <taxon>Agaricomycetes</taxon>
        <taxon>Agaricomycetidae</taxon>
        <taxon>Atheliales</taxon>
        <taxon>Atheliaceae</taxon>
        <taxon>Athelia</taxon>
    </lineage>
</organism>
<name>A0A166L4X3_9AGAM</name>
<evidence type="ECO:0000313" key="5">
    <source>
        <dbReference type="Proteomes" id="UP000076532"/>
    </source>
</evidence>